<dbReference type="Proteomes" id="UP000030700">
    <property type="component" value="Unassembled WGS sequence"/>
</dbReference>
<dbReference type="EMBL" id="DF820455">
    <property type="protein sequence ID" value="GAK49629.1"/>
    <property type="molecule type" value="Genomic_DNA"/>
</dbReference>
<evidence type="ECO:0000256" key="3">
    <source>
        <dbReference type="ARBA" id="ARBA00022989"/>
    </source>
</evidence>
<feature type="domain" description="NADH:quinone oxidoreductase/Mrp antiporter transmembrane" evidence="7">
    <location>
        <begin position="179"/>
        <end position="456"/>
    </location>
</feature>
<accession>A0A0S6VQU0</accession>
<dbReference type="PANTHER" id="PTHR43373">
    <property type="entry name" value="NA(+)/H(+) ANTIPORTER SUBUNIT"/>
    <property type="match status" value="1"/>
</dbReference>
<keyword evidence="9" id="KW-0830">Ubiquinone</keyword>
<sequence>MTHLFLLLILVLGPLLLGVAALFAQTWAGRKPIIAVAAVTIPIAGIWLALSGQYEYHFSGQTGTMPFLLELLVLGIFISIGLRLKNAPVIILTSLQMLMLLYEKASPATEHYETAQFIVDPLSTILVLVVSVIGSLIVLYAIGYMEQHEHHAPPTAASTGRFFFFLIGFLGFMNGLVLANDLAWFGLFWECTTLCSFMLIGHDGTPIAQQNALRAVLINLFGGTALSFAGLMAKTEGAGESISSIMSSQAMIPIAFLILAALTKSAQMPFQSWLVGAMVAPTPVSALLHSSTMVKAGSYLVLRLAPAFAGTRFAMVIATVGAFTFAMTSGLAVAQSNGKKVLAYSTIANLGLIVACAGIGTPVAYAAGIMVLCFHALSKALLFLCMGHIEQTIGSREIEQMMGLMVKMPVTTIIASIGMVSMFVPPFSMLISKWIAIEASVDSPVVLILMVIGSALTVFFWTKWIGRIFTAPYQKLEREHIPLSMNIAMRILVTGVVIAGFSVFSVYHGYIVPIIFKVFPKTAFEYTAWRMLKTVGDFKEWPLFIMLGIVVLALLYTFKQIRPSQIRLPYLCGENVEDEECTYTFMSVADKPEKARLMSYYFKQVFGEDIMERWTNPMAVALILLMFGMIWKP</sequence>
<evidence type="ECO:0000256" key="6">
    <source>
        <dbReference type="SAM" id="Phobius"/>
    </source>
</evidence>
<feature type="transmembrane region" description="Helical" evidence="6">
    <location>
        <begin position="34"/>
        <end position="50"/>
    </location>
</feature>
<feature type="transmembrane region" description="Helical" evidence="6">
    <location>
        <begin position="313"/>
        <end position="334"/>
    </location>
</feature>
<dbReference type="InterPro" id="IPR050616">
    <property type="entry name" value="CPA3_Na-H_Antiporter_A"/>
</dbReference>
<dbReference type="GO" id="GO:0012505">
    <property type="term" value="C:endomembrane system"/>
    <property type="evidence" value="ECO:0007669"/>
    <property type="project" value="UniProtKB-SubCell"/>
</dbReference>
<keyword evidence="2 5" id="KW-0812">Transmembrane</keyword>
<evidence type="ECO:0000256" key="2">
    <source>
        <dbReference type="ARBA" id="ARBA00022692"/>
    </source>
</evidence>
<feature type="transmembrane region" description="Helical" evidence="6">
    <location>
        <begin position="71"/>
        <end position="102"/>
    </location>
</feature>
<keyword evidence="3 6" id="KW-1133">Transmembrane helix</keyword>
<feature type="transmembrane region" description="Helical" evidence="6">
    <location>
        <begin position="401"/>
        <end position="424"/>
    </location>
</feature>
<feature type="transmembrane region" description="Helical" evidence="6">
    <location>
        <begin position="274"/>
        <end position="293"/>
    </location>
</feature>
<feature type="transmembrane region" description="Helical" evidence="6">
    <location>
        <begin position="245"/>
        <end position="262"/>
    </location>
</feature>
<dbReference type="Pfam" id="PF00662">
    <property type="entry name" value="Proton_antipo_N"/>
    <property type="match status" value="1"/>
</dbReference>
<dbReference type="InterPro" id="IPR001750">
    <property type="entry name" value="ND/Mrp_TM"/>
</dbReference>
<feature type="transmembrane region" description="Helical" evidence="6">
    <location>
        <begin position="614"/>
        <end position="631"/>
    </location>
</feature>
<feature type="transmembrane region" description="Helical" evidence="6">
    <location>
        <begin position="541"/>
        <end position="558"/>
    </location>
</feature>
<dbReference type="HOGENOM" id="CLU_013183_0_0_0"/>
<feature type="transmembrane region" description="Helical" evidence="6">
    <location>
        <begin position="341"/>
        <end position="360"/>
    </location>
</feature>
<dbReference type="AlphaFoldDB" id="A0A0S6VQU0"/>
<comment type="subcellular location">
    <subcellularLocation>
        <location evidence="1">Endomembrane system</location>
        <topology evidence="1">Multi-pass membrane protein</topology>
    </subcellularLocation>
    <subcellularLocation>
        <location evidence="5">Membrane</location>
        <topology evidence="5">Multi-pass membrane protein</topology>
    </subcellularLocation>
</comment>
<feature type="transmembrane region" description="Helical" evidence="6">
    <location>
        <begin position="182"/>
        <end position="200"/>
    </location>
</feature>
<evidence type="ECO:0000313" key="10">
    <source>
        <dbReference type="Proteomes" id="UP000030700"/>
    </source>
</evidence>
<feature type="domain" description="NADH-Ubiquinone oxidoreductase (complex I) chain 5 N-terminal" evidence="8">
    <location>
        <begin position="116"/>
        <end position="150"/>
    </location>
</feature>
<feature type="transmembrane region" description="Helical" evidence="6">
    <location>
        <begin position="366"/>
        <end position="389"/>
    </location>
</feature>
<feature type="transmembrane region" description="Helical" evidence="6">
    <location>
        <begin position="212"/>
        <end position="233"/>
    </location>
</feature>
<dbReference type="GO" id="GO:0016020">
    <property type="term" value="C:membrane"/>
    <property type="evidence" value="ECO:0007669"/>
    <property type="project" value="UniProtKB-SubCell"/>
</dbReference>
<evidence type="ECO:0000259" key="7">
    <source>
        <dbReference type="Pfam" id="PF00361"/>
    </source>
</evidence>
<evidence type="ECO:0000256" key="4">
    <source>
        <dbReference type="ARBA" id="ARBA00023136"/>
    </source>
</evidence>
<evidence type="ECO:0000256" key="1">
    <source>
        <dbReference type="ARBA" id="ARBA00004127"/>
    </source>
</evidence>
<dbReference type="Pfam" id="PF00361">
    <property type="entry name" value="Proton_antipo_M"/>
    <property type="match status" value="1"/>
</dbReference>
<name>A0A0S6VQU0_9BACT</name>
<gene>
    <name evidence="9" type="ORF">U14_00852</name>
</gene>
<evidence type="ECO:0000256" key="5">
    <source>
        <dbReference type="RuleBase" id="RU000320"/>
    </source>
</evidence>
<keyword evidence="4 6" id="KW-0472">Membrane</keyword>
<dbReference type="InterPro" id="IPR001516">
    <property type="entry name" value="Proton_antipo_N"/>
</dbReference>
<feature type="transmembrane region" description="Helical" evidence="6">
    <location>
        <begin position="444"/>
        <end position="466"/>
    </location>
</feature>
<protein>
    <submittedName>
        <fullName evidence="9">NADH:ubiquinone oxidoreductase subunit 5 (Chain L)/Multisubunit Na+/H+ antiporter, MnhA subunit</fullName>
    </submittedName>
</protein>
<feature type="transmembrane region" description="Helical" evidence="6">
    <location>
        <begin position="487"/>
        <end position="510"/>
    </location>
</feature>
<evidence type="ECO:0000259" key="8">
    <source>
        <dbReference type="Pfam" id="PF00662"/>
    </source>
</evidence>
<reference evidence="9" key="1">
    <citation type="journal article" date="2015" name="PeerJ">
        <title>First genomic representation of candidate bacterial phylum KSB3 points to enhanced environmental sensing as a trigger of wastewater bulking.</title>
        <authorList>
            <person name="Sekiguchi Y."/>
            <person name="Ohashi A."/>
            <person name="Parks D.H."/>
            <person name="Yamauchi T."/>
            <person name="Tyson G.W."/>
            <person name="Hugenholtz P."/>
        </authorList>
    </citation>
    <scope>NUCLEOTIDE SEQUENCE [LARGE SCALE GENOMIC DNA]</scope>
</reference>
<dbReference type="PANTHER" id="PTHR43373:SF1">
    <property type="entry name" value="NA(+)_H(+) ANTIPORTER SUBUNIT A"/>
    <property type="match status" value="1"/>
</dbReference>
<keyword evidence="10" id="KW-1185">Reference proteome</keyword>
<proteinExistence type="predicted"/>
<dbReference type="STRING" id="1499966.U14_00852"/>
<feature type="transmembrane region" description="Helical" evidence="6">
    <location>
        <begin position="155"/>
        <end position="176"/>
    </location>
</feature>
<dbReference type="PRINTS" id="PR01434">
    <property type="entry name" value="NADHDHGNASE5"/>
</dbReference>
<feature type="transmembrane region" description="Helical" evidence="6">
    <location>
        <begin position="122"/>
        <end position="143"/>
    </location>
</feature>
<organism evidence="9">
    <name type="scientific">Candidatus Moduliflexus flocculans</name>
    <dbReference type="NCBI Taxonomy" id="1499966"/>
    <lineage>
        <taxon>Bacteria</taxon>
        <taxon>Candidatus Moduliflexota</taxon>
        <taxon>Candidatus Moduliflexia</taxon>
        <taxon>Candidatus Moduliflexales</taxon>
        <taxon>Candidatus Moduliflexaceae</taxon>
    </lineage>
</organism>
<evidence type="ECO:0000313" key="9">
    <source>
        <dbReference type="EMBL" id="GAK49629.1"/>
    </source>
</evidence>